<dbReference type="Gene3D" id="3.90.75.20">
    <property type="match status" value="1"/>
</dbReference>
<evidence type="ECO:0000259" key="1">
    <source>
        <dbReference type="Pfam" id="PF07463"/>
    </source>
</evidence>
<protein>
    <recommendedName>
        <fullName evidence="1">NUMOD4 domain-containing protein</fullName>
    </recommendedName>
</protein>
<dbReference type="Pfam" id="PF07463">
    <property type="entry name" value="NUMOD4"/>
    <property type="match status" value="1"/>
</dbReference>
<gene>
    <name evidence="2" type="ORF">HV331_18235</name>
</gene>
<dbReference type="AlphaFoldDB" id="A0AAP9QYF5"/>
<proteinExistence type="predicted"/>
<feature type="domain" description="NUMOD4" evidence="1">
    <location>
        <begin position="7"/>
        <end position="46"/>
    </location>
</feature>
<dbReference type="RefSeq" id="WP_064402564.1">
    <property type="nucleotide sequence ID" value="NZ_CP055904.1"/>
</dbReference>
<dbReference type="GO" id="GO:0016788">
    <property type="term" value="F:hydrolase activity, acting on ester bonds"/>
    <property type="evidence" value="ECO:0007669"/>
    <property type="project" value="InterPro"/>
</dbReference>
<name>A0AAP9QYF5_KLEAE</name>
<dbReference type="InterPro" id="IPR010902">
    <property type="entry name" value="NUMOD4"/>
</dbReference>
<sequence length="103" mass="11335">MIKKALIPGFAGRYMVSEDGKVYDLKRNKVLKAHYNIRKTLSVKLSRPEGGQTTKTLTGLIGAAFVDNPKGYKFTKLKCASLGYHADNIVFVVNQDSPVSMNA</sequence>
<dbReference type="Proteomes" id="UP000514462">
    <property type="component" value="Chromosome"/>
</dbReference>
<organism evidence="2 3">
    <name type="scientific">Klebsiella aerogenes</name>
    <name type="common">Enterobacter aerogenes</name>
    <dbReference type="NCBI Taxonomy" id="548"/>
    <lineage>
        <taxon>Bacteria</taxon>
        <taxon>Pseudomonadati</taxon>
        <taxon>Pseudomonadota</taxon>
        <taxon>Gammaproteobacteria</taxon>
        <taxon>Enterobacterales</taxon>
        <taxon>Enterobacteriaceae</taxon>
        <taxon>Klebsiella/Raoultella group</taxon>
        <taxon>Klebsiella</taxon>
    </lineage>
</organism>
<evidence type="ECO:0000313" key="2">
    <source>
        <dbReference type="EMBL" id="QMR41311.1"/>
    </source>
</evidence>
<dbReference type="EMBL" id="CP055904">
    <property type="protein sequence ID" value="QMR41311.1"/>
    <property type="molecule type" value="Genomic_DNA"/>
</dbReference>
<accession>A0AAP9QYF5</accession>
<evidence type="ECO:0000313" key="3">
    <source>
        <dbReference type="Proteomes" id="UP000514462"/>
    </source>
</evidence>
<reference evidence="3" key="1">
    <citation type="submission" date="2020-06" db="EMBL/GenBank/DDBJ databases">
        <title>REHAB project genomes.</title>
        <authorList>
            <person name="Shaw L.P."/>
        </authorList>
    </citation>
    <scope>NUCLEOTIDE SEQUENCE [LARGE SCALE GENOMIC DNA]</scope>
    <source>
        <strain evidence="3">RHBSTW-00938</strain>
    </source>
</reference>